<dbReference type="InterPro" id="IPR027417">
    <property type="entry name" value="P-loop_NTPase"/>
</dbReference>
<dbReference type="AlphaFoldDB" id="A0A4R1KKV4"/>
<reference evidence="6 7" key="1">
    <citation type="submission" date="2019-03" db="EMBL/GenBank/DDBJ databases">
        <title>Genomic Encyclopedia of Type Strains, Phase IV (KMG-IV): sequencing the most valuable type-strain genomes for metagenomic binning, comparative biology and taxonomic classification.</title>
        <authorList>
            <person name="Goeker M."/>
        </authorList>
    </citation>
    <scope>NUCLEOTIDE SEQUENCE [LARGE SCALE GENOMIC DNA]</scope>
    <source>
        <strain evidence="6 7">DSM 10053</strain>
    </source>
</reference>
<protein>
    <submittedName>
        <fullName evidence="6">Sulfonate transport system ATP-binding protein</fullName>
    </submittedName>
</protein>
<dbReference type="InterPro" id="IPR017871">
    <property type="entry name" value="ABC_transporter-like_CS"/>
</dbReference>
<dbReference type="CDD" id="cd03293">
    <property type="entry name" value="ABC_NrtD_SsuB_transporters"/>
    <property type="match status" value="1"/>
</dbReference>
<evidence type="ECO:0000256" key="2">
    <source>
        <dbReference type="ARBA" id="ARBA00022448"/>
    </source>
</evidence>
<dbReference type="PANTHER" id="PTHR42788">
    <property type="entry name" value="TAURINE IMPORT ATP-BINDING PROTEIN-RELATED"/>
    <property type="match status" value="1"/>
</dbReference>
<evidence type="ECO:0000256" key="1">
    <source>
        <dbReference type="ARBA" id="ARBA00005417"/>
    </source>
</evidence>
<keyword evidence="2" id="KW-0813">Transport</keyword>
<dbReference type="GO" id="GO:0016887">
    <property type="term" value="F:ATP hydrolysis activity"/>
    <property type="evidence" value="ECO:0007669"/>
    <property type="project" value="InterPro"/>
</dbReference>
<dbReference type="RefSeq" id="WP_132302892.1">
    <property type="nucleotide sequence ID" value="NZ_CP170642.1"/>
</dbReference>
<comment type="similarity">
    <text evidence="1">Belongs to the ABC transporter superfamily.</text>
</comment>
<dbReference type="EMBL" id="SMGJ01000011">
    <property type="protein sequence ID" value="TCK64953.1"/>
    <property type="molecule type" value="Genomic_DNA"/>
</dbReference>
<evidence type="ECO:0000313" key="7">
    <source>
        <dbReference type="Proteomes" id="UP000295496"/>
    </source>
</evidence>
<keyword evidence="7" id="KW-1185">Reference proteome</keyword>
<dbReference type="GO" id="GO:0005524">
    <property type="term" value="F:ATP binding"/>
    <property type="evidence" value="ECO:0007669"/>
    <property type="project" value="UniProtKB-KW"/>
</dbReference>
<name>A0A4R1KKV4_9PAST</name>
<dbReference type="PROSITE" id="PS50893">
    <property type="entry name" value="ABC_TRANSPORTER_2"/>
    <property type="match status" value="1"/>
</dbReference>
<organism evidence="6 7">
    <name type="scientific">Lonepinella koalarum</name>
    <dbReference type="NCBI Taxonomy" id="53417"/>
    <lineage>
        <taxon>Bacteria</taxon>
        <taxon>Pseudomonadati</taxon>
        <taxon>Pseudomonadota</taxon>
        <taxon>Gammaproteobacteria</taxon>
        <taxon>Pasteurellales</taxon>
        <taxon>Pasteurellaceae</taxon>
        <taxon>Lonepinella</taxon>
    </lineage>
</organism>
<dbReference type="PANTHER" id="PTHR42788:SF13">
    <property type="entry name" value="ALIPHATIC SULFONATES IMPORT ATP-BINDING PROTEIN SSUB"/>
    <property type="match status" value="1"/>
</dbReference>
<keyword evidence="4 6" id="KW-0067">ATP-binding</keyword>
<evidence type="ECO:0000313" key="6">
    <source>
        <dbReference type="EMBL" id="TCK64953.1"/>
    </source>
</evidence>
<dbReference type="Gene3D" id="3.40.50.300">
    <property type="entry name" value="P-loop containing nucleotide triphosphate hydrolases"/>
    <property type="match status" value="1"/>
</dbReference>
<evidence type="ECO:0000256" key="4">
    <source>
        <dbReference type="ARBA" id="ARBA00022840"/>
    </source>
</evidence>
<keyword evidence="3" id="KW-0547">Nucleotide-binding</keyword>
<comment type="caution">
    <text evidence="6">The sequence shown here is derived from an EMBL/GenBank/DDBJ whole genome shotgun (WGS) entry which is preliminary data.</text>
</comment>
<dbReference type="InterPro" id="IPR003439">
    <property type="entry name" value="ABC_transporter-like_ATP-bd"/>
</dbReference>
<dbReference type="Pfam" id="PF00005">
    <property type="entry name" value="ABC_tran"/>
    <property type="match status" value="1"/>
</dbReference>
<dbReference type="PROSITE" id="PS00211">
    <property type="entry name" value="ABC_TRANSPORTER_1"/>
    <property type="match status" value="1"/>
</dbReference>
<sequence length="263" mass="30092">MTEQIVKEQVAIEIKNLSKHYQKENSQMTVLDNINLTINKGEFITIVGHSGCGKSTLLKMIAGMVNIDAGSIEVNQQPIEQSNEHCAMIFQESRLFPWLTVSENVGIGLKHLNKQEKYEKINTYLNLVGLKDFENAYPKALSGGMAQRAAIARGLVMNTDILLFDEPFGALDAMTKIQMQNEVLRIRQEEKKTMILVTHDIEEAIYLGDRVVVLSSRPGKIRDIVPIHIDGKKERTHDQFISYKNKIHDYFFEPHRDEIEFYI</sequence>
<dbReference type="Proteomes" id="UP000295496">
    <property type="component" value="Unassembled WGS sequence"/>
</dbReference>
<proteinExistence type="inferred from homology"/>
<dbReference type="SMART" id="SM00382">
    <property type="entry name" value="AAA"/>
    <property type="match status" value="1"/>
</dbReference>
<dbReference type="InterPro" id="IPR050166">
    <property type="entry name" value="ABC_transporter_ATP-bind"/>
</dbReference>
<dbReference type="SUPFAM" id="SSF52540">
    <property type="entry name" value="P-loop containing nucleoside triphosphate hydrolases"/>
    <property type="match status" value="1"/>
</dbReference>
<evidence type="ECO:0000259" key="5">
    <source>
        <dbReference type="PROSITE" id="PS50893"/>
    </source>
</evidence>
<accession>A0A4R1KKV4</accession>
<gene>
    <name evidence="6" type="ORF">EV692_2338</name>
</gene>
<dbReference type="InterPro" id="IPR003593">
    <property type="entry name" value="AAA+_ATPase"/>
</dbReference>
<feature type="domain" description="ABC transporter" evidence="5">
    <location>
        <begin position="12"/>
        <end position="241"/>
    </location>
</feature>
<evidence type="ECO:0000256" key="3">
    <source>
        <dbReference type="ARBA" id="ARBA00022741"/>
    </source>
</evidence>